<dbReference type="EMBL" id="CADCTG010000145">
    <property type="protein sequence ID" value="CAA9242963.1"/>
    <property type="molecule type" value="Genomic_DNA"/>
</dbReference>
<organism evidence="1">
    <name type="scientific">uncultured Acetobacteraceae bacterium</name>
    <dbReference type="NCBI Taxonomy" id="169975"/>
    <lineage>
        <taxon>Bacteria</taxon>
        <taxon>Pseudomonadati</taxon>
        <taxon>Pseudomonadota</taxon>
        <taxon>Alphaproteobacteria</taxon>
        <taxon>Acetobacterales</taxon>
        <taxon>Acetobacteraceae</taxon>
        <taxon>environmental samples</taxon>
    </lineage>
</organism>
<protein>
    <submittedName>
        <fullName evidence="1">Uncharacterized protein</fullName>
    </submittedName>
</protein>
<feature type="non-terminal residue" evidence="1">
    <location>
        <position position="1"/>
    </location>
</feature>
<dbReference type="AlphaFoldDB" id="A0A6J4I605"/>
<reference evidence="1" key="1">
    <citation type="submission" date="2020-02" db="EMBL/GenBank/DDBJ databases">
        <authorList>
            <person name="Meier V. D."/>
        </authorList>
    </citation>
    <scope>NUCLEOTIDE SEQUENCE</scope>
    <source>
        <strain evidence="1">AVDCRST_MAG08</strain>
    </source>
</reference>
<name>A0A6J4I605_9PROT</name>
<sequence length="60" mass="5885">EAAAAAARIGDRPGLAVEEDAALAPGDARASWRGGNAKASLAARRAAVAEIMGALGLQEA</sequence>
<proteinExistence type="predicted"/>
<evidence type="ECO:0000313" key="1">
    <source>
        <dbReference type="EMBL" id="CAA9242963.1"/>
    </source>
</evidence>
<gene>
    <name evidence="1" type="ORF">AVDCRST_MAG08-1719</name>
</gene>
<accession>A0A6J4I605</accession>